<dbReference type="CDD" id="cd02208">
    <property type="entry name" value="cupin_RmlC-like"/>
    <property type="match status" value="1"/>
</dbReference>
<dbReference type="SUPFAM" id="SSF51182">
    <property type="entry name" value="RmlC-like cupins"/>
    <property type="match status" value="1"/>
</dbReference>
<protein>
    <recommendedName>
        <fullName evidence="1">Cupin type-2 domain-containing protein</fullName>
    </recommendedName>
</protein>
<gene>
    <name evidence="2" type="ORF">A4D02_25210</name>
</gene>
<name>A0ABX3NZG1_9BACT</name>
<feature type="domain" description="Cupin type-2" evidence="1">
    <location>
        <begin position="89"/>
        <end position="150"/>
    </location>
</feature>
<proteinExistence type="predicted"/>
<evidence type="ECO:0000313" key="3">
    <source>
        <dbReference type="Proteomes" id="UP000192277"/>
    </source>
</evidence>
<organism evidence="2 3">
    <name type="scientific">Niastella koreensis</name>
    <dbReference type="NCBI Taxonomy" id="354356"/>
    <lineage>
        <taxon>Bacteria</taxon>
        <taxon>Pseudomonadati</taxon>
        <taxon>Bacteroidota</taxon>
        <taxon>Chitinophagia</taxon>
        <taxon>Chitinophagales</taxon>
        <taxon>Chitinophagaceae</taxon>
        <taxon>Niastella</taxon>
    </lineage>
</organism>
<dbReference type="InterPro" id="IPR053146">
    <property type="entry name" value="QDO-like"/>
</dbReference>
<sequence length="193" mass="21908">MIHKGASCKAGGPLFFGEVWSYFSNFSNNPFNPKVMETKATHGFKIDAGQDRFNEKLTFLGGTFECKVAAMDSREGLCVYETTKMSKGGPPFHFHYTQDEWFYILEGEFIFKVGDDIFNAKAGDSIFAPRQIPHTFARVSDVNARMLVIYNPAGTMDEFFQQASQLPEGTLRDFERLYRIHGMEIVGPPLKFE</sequence>
<dbReference type="Gene3D" id="2.60.120.10">
    <property type="entry name" value="Jelly Rolls"/>
    <property type="match status" value="1"/>
</dbReference>
<dbReference type="Proteomes" id="UP000192277">
    <property type="component" value="Unassembled WGS sequence"/>
</dbReference>
<dbReference type="InterPro" id="IPR014710">
    <property type="entry name" value="RmlC-like_jellyroll"/>
</dbReference>
<evidence type="ECO:0000313" key="2">
    <source>
        <dbReference type="EMBL" id="OQP51427.1"/>
    </source>
</evidence>
<dbReference type="PANTHER" id="PTHR36440">
    <property type="entry name" value="PUTATIVE (AFU_ORTHOLOGUE AFUA_8G07350)-RELATED"/>
    <property type="match status" value="1"/>
</dbReference>
<dbReference type="PANTHER" id="PTHR36440:SF1">
    <property type="entry name" value="PUTATIVE (AFU_ORTHOLOGUE AFUA_8G07350)-RELATED"/>
    <property type="match status" value="1"/>
</dbReference>
<comment type="caution">
    <text evidence="2">The sequence shown here is derived from an EMBL/GenBank/DDBJ whole genome shotgun (WGS) entry which is preliminary data.</text>
</comment>
<keyword evidence="3" id="KW-1185">Reference proteome</keyword>
<accession>A0ABX3NZG1</accession>
<reference evidence="2 3" key="1">
    <citation type="submission" date="2016-04" db="EMBL/GenBank/DDBJ databases">
        <authorList>
            <person name="Chen L."/>
            <person name="Zhuang W."/>
            <person name="Wang G."/>
        </authorList>
    </citation>
    <scope>NUCLEOTIDE SEQUENCE [LARGE SCALE GENOMIC DNA]</scope>
    <source>
        <strain evidence="3">GR20</strain>
    </source>
</reference>
<dbReference type="InterPro" id="IPR013096">
    <property type="entry name" value="Cupin_2"/>
</dbReference>
<dbReference type="InterPro" id="IPR011051">
    <property type="entry name" value="RmlC_Cupin_sf"/>
</dbReference>
<dbReference type="EMBL" id="LWBO01000005">
    <property type="protein sequence ID" value="OQP51427.1"/>
    <property type="molecule type" value="Genomic_DNA"/>
</dbReference>
<evidence type="ECO:0000259" key="1">
    <source>
        <dbReference type="Pfam" id="PF07883"/>
    </source>
</evidence>
<dbReference type="Pfam" id="PF07883">
    <property type="entry name" value="Cupin_2"/>
    <property type="match status" value="1"/>
</dbReference>